<protein>
    <submittedName>
        <fullName evidence="2">Uncharacterized protein</fullName>
    </submittedName>
</protein>
<organism evidence="2 3">
    <name type="scientific">Plectosphaerella cucumerina</name>
    <dbReference type="NCBI Taxonomy" id="40658"/>
    <lineage>
        <taxon>Eukaryota</taxon>
        <taxon>Fungi</taxon>
        <taxon>Dikarya</taxon>
        <taxon>Ascomycota</taxon>
        <taxon>Pezizomycotina</taxon>
        <taxon>Sordariomycetes</taxon>
        <taxon>Hypocreomycetidae</taxon>
        <taxon>Glomerellales</taxon>
        <taxon>Plectosphaerellaceae</taxon>
        <taxon>Plectosphaerella</taxon>
    </lineage>
</organism>
<sequence>MSRGSALSRPDIGGAGGGAQPPRSCSSWVGAPFAPSLSREARRRVTPAQGSKSDAVCTHVRCQAWRIHHLSTTKPHPLQVLLAVLLHGTPSDERNMPPSHQEAASAPSLATLYECHRCSAFSVLIPCFPRRLLSAPPSGYSTDEPHHPSVPVPLPVDFPFRDDVPRPFPARCQTEQEDTRSLEPKDLPACRAIMAHMLAREPALRGPA</sequence>
<keyword evidence="3" id="KW-1185">Reference proteome</keyword>
<evidence type="ECO:0000313" key="3">
    <source>
        <dbReference type="Proteomes" id="UP000813385"/>
    </source>
</evidence>
<proteinExistence type="predicted"/>
<reference evidence="2" key="1">
    <citation type="journal article" date="2021" name="Nat. Commun.">
        <title>Genetic determinants of endophytism in the Arabidopsis root mycobiome.</title>
        <authorList>
            <person name="Mesny F."/>
            <person name="Miyauchi S."/>
            <person name="Thiergart T."/>
            <person name="Pickel B."/>
            <person name="Atanasova L."/>
            <person name="Karlsson M."/>
            <person name="Huettel B."/>
            <person name="Barry K.W."/>
            <person name="Haridas S."/>
            <person name="Chen C."/>
            <person name="Bauer D."/>
            <person name="Andreopoulos W."/>
            <person name="Pangilinan J."/>
            <person name="LaButti K."/>
            <person name="Riley R."/>
            <person name="Lipzen A."/>
            <person name="Clum A."/>
            <person name="Drula E."/>
            <person name="Henrissat B."/>
            <person name="Kohler A."/>
            <person name="Grigoriev I.V."/>
            <person name="Martin F.M."/>
            <person name="Hacquard S."/>
        </authorList>
    </citation>
    <scope>NUCLEOTIDE SEQUENCE</scope>
    <source>
        <strain evidence="2">MPI-CAGE-AT-0016</strain>
    </source>
</reference>
<evidence type="ECO:0000313" key="2">
    <source>
        <dbReference type="EMBL" id="KAH7368514.1"/>
    </source>
</evidence>
<evidence type="ECO:0000256" key="1">
    <source>
        <dbReference type="SAM" id="MobiDB-lite"/>
    </source>
</evidence>
<feature type="region of interest" description="Disordered" evidence="1">
    <location>
        <begin position="1"/>
        <end position="25"/>
    </location>
</feature>
<dbReference type="EMBL" id="JAGPXD010000002">
    <property type="protein sequence ID" value="KAH7368514.1"/>
    <property type="molecule type" value="Genomic_DNA"/>
</dbReference>
<dbReference type="Proteomes" id="UP000813385">
    <property type="component" value="Unassembled WGS sequence"/>
</dbReference>
<gene>
    <name evidence="2" type="ORF">B0T11DRAFT_64882</name>
</gene>
<accession>A0A8K0TS59</accession>
<dbReference type="AlphaFoldDB" id="A0A8K0TS59"/>
<name>A0A8K0TS59_9PEZI</name>
<comment type="caution">
    <text evidence="2">The sequence shown here is derived from an EMBL/GenBank/DDBJ whole genome shotgun (WGS) entry which is preliminary data.</text>
</comment>